<dbReference type="Proteomes" id="UP001642484">
    <property type="component" value="Unassembled WGS sequence"/>
</dbReference>
<name>A0ABP0MF61_9DINO</name>
<dbReference type="Pfam" id="PF13472">
    <property type="entry name" value="Lipase_GDSL_2"/>
    <property type="match status" value="1"/>
</dbReference>
<accession>A0ABP0MF61</accession>
<dbReference type="PANTHER" id="PTHR34407:SF1">
    <property type="entry name" value="SGNH HYDROLASE-TYPE ESTERASE DOMAIN-CONTAINING PROTEIN"/>
    <property type="match status" value="1"/>
</dbReference>
<dbReference type="InterPro" id="IPR036514">
    <property type="entry name" value="SGNH_hydro_sf"/>
</dbReference>
<protein>
    <recommendedName>
        <fullName evidence="1">SGNH hydrolase-type esterase domain-containing protein</fullName>
    </recommendedName>
</protein>
<organism evidence="2 3">
    <name type="scientific">Durusdinium trenchii</name>
    <dbReference type="NCBI Taxonomy" id="1381693"/>
    <lineage>
        <taxon>Eukaryota</taxon>
        <taxon>Sar</taxon>
        <taxon>Alveolata</taxon>
        <taxon>Dinophyceae</taxon>
        <taxon>Suessiales</taxon>
        <taxon>Symbiodiniaceae</taxon>
        <taxon>Durusdinium</taxon>
    </lineage>
</organism>
<evidence type="ECO:0000259" key="1">
    <source>
        <dbReference type="Pfam" id="PF13472"/>
    </source>
</evidence>
<dbReference type="PANTHER" id="PTHR34407">
    <property type="entry name" value="EXPRESSED PROTEIN"/>
    <property type="match status" value="1"/>
</dbReference>
<proteinExistence type="predicted"/>
<keyword evidence="3" id="KW-1185">Reference proteome</keyword>
<dbReference type="SUPFAM" id="SSF52266">
    <property type="entry name" value="SGNH hydrolase"/>
    <property type="match status" value="1"/>
</dbReference>
<sequence length="608" mass="67227">MEVCQDLLGLSRGACNNCDCPGFLRHVHRTELETAACPAYPVCSPTFRCARCSCLSKFHAVASTLGPDTAVDTSAPVASTGGTRGGQWKVGDLVQVESSQRWALLLQTPSDECVVELLGEEGSQVSYPSTSLTREEDGPWSPPEIISDFEKEENFKDLVFQPEALRPLIPALKRRRCKISVLGGSISLQSRGYRPNLLRALERRGVVVDDLAAAVGTAGSRALALVVNDLVTTKQPDLLIIEVAVNDGDDLLESTTKHGRPQHARPVLAAAEGLVRTVRRACPQTAIIFLEMFLRDDAAARVLKTGSEAWKDSSVDEAIGWYHEVAPRLHRHLCRSYGLCQIDLVPAFRSLSLDDRQKWFRDDCHHSDAGGEAVGNLLARLILWSVRQPAATCAASTASMQRLPPPLDTHCWCNGKTIRILPGWCSNYTLRRDKDLLRLGQQSDWLLLHAGGRATIPFKGRACGLMTLLGPDAPSLQVQVDGLPLQRVQLLDRWCYYWRDAVVLLCDGLADSTHTLHLEVEAAPPEHGILKRPASSELWTHFVAEARAQGRPPQKLWLLYACAVESDPSQKTSAQLWSLWRRVSVQVILRNRECQWDTLIERIPVSSC</sequence>
<dbReference type="Gene3D" id="3.40.50.1110">
    <property type="entry name" value="SGNH hydrolase"/>
    <property type="match status" value="1"/>
</dbReference>
<dbReference type="InterPro" id="IPR013830">
    <property type="entry name" value="SGNH_hydro"/>
</dbReference>
<comment type="caution">
    <text evidence="2">The sequence shown here is derived from an EMBL/GenBank/DDBJ whole genome shotgun (WGS) entry which is preliminary data.</text>
</comment>
<evidence type="ECO:0000313" key="3">
    <source>
        <dbReference type="Proteomes" id="UP001642484"/>
    </source>
</evidence>
<gene>
    <name evidence="2" type="ORF">CCMP2556_LOCUS25064</name>
</gene>
<reference evidence="2 3" key="1">
    <citation type="submission" date="2024-02" db="EMBL/GenBank/DDBJ databases">
        <authorList>
            <person name="Chen Y."/>
            <person name="Shah S."/>
            <person name="Dougan E. K."/>
            <person name="Thang M."/>
            <person name="Chan C."/>
        </authorList>
    </citation>
    <scope>NUCLEOTIDE SEQUENCE [LARGE SCALE GENOMIC DNA]</scope>
</reference>
<evidence type="ECO:0000313" key="2">
    <source>
        <dbReference type="EMBL" id="CAK9048744.1"/>
    </source>
</evidence>
<dbReference type="CDD" id="cd00229">
    <property type="entry name" value="SGNH_hydrolase"/>
    <property type="match status" value="1"/>
</dbReference>
<dbReference type="EMBL" id="CAXAMN010016668">
    <property type="protein sequence ID" value="CAK9048744.1"/>
    <property type="molecule type" value="Genomic_DNA"/>
</dbReference>
<feature type="domain" description="SGNH hydrolase-type esterase" evidence="1">
    <location>
        <begin position="189"/>
        <end position="370"/>
    </location>
</feature>